<dbReference type="InterPro" id="IPR002696">
    <property type="entry name" value="Membr_insert_effic_factor_YidD"/>
</dbReference>
<dbReference type="SMART" id="SM01234">
    <property type="entry name" value="Haemolytic"/>
    <property type="match status" value="1"/>
</dbReference>
<dbReference type="GeneID" id="65344209"/>
<keyword evidence="3" id="KW-1185">Reference proteome</keyword>
<dbReference type="RefSeq" id="WP_091279417.1">
    <property type="nucleotide sequence ID" value="NZ_JABAPH010000016.1"/>
</dbReference>
<evidence type="ECO:0000313" key="3">
    <source>
        <dbReference type="Proteomes" id="UP000214355"/>
    </source>
</evidence>
<dbReference type="HAMAP" id="MF_00386">
    <property type="entry name" value="UPF0161_YidD"/>
    <property type="match status" value="1"/>
</dbReference>
<proteinExistence type="inferred from homology"/>
<comment type="subcellular location">
    <subcellularLocation>
        <location evidence="1">Cell membrane</location>
        <topology evidence="1">Peripheral membrane protein</topology>
        <orientation evidence="1">Cytoplasmic side</orientation>
    </subcellularLocation>
</comment>
<evidence type="ECO:0000256" key="1">
    <source>
        <dbReference type="HAMAP-Rule" id="MF_00386"/>
    </source>
</evidence>
<keyword evidence="1" id="KW-1003">Cell membrane</keyword>
<dbReference type="OrthoDB" id="9801753at2"/>
<dbReference type="GO" id="GO:0005886">
    <property type="term" value="C:plasma membrane"/>
    <property type="evidence" value="ECO:0007669"/>
    <property type="project" value="UniProtKB-SubCell"/>
</dbReference>
<sequence length="110" mass="12678">MIKRLFMWMIRWYQRTISAGLPRRCKYQPTCSQYALDSIEVHGVIKGTLLSVWRLLRCNPWSKGGVDWVPEPGAWPTKPLGYTELLAYRAQQESSGHYGHGDDTHRGNCP</sequence>
<keyword evidence="1" id="KW-0472">Membrane</keyword>
<reference evidence="3" key="1">
    <citation type="submission" date="2016-10" db="EMBL/GenBank/DDBJ databases">
        <authorList>
            <person name="Varghese N."/>
            <person name="Submissions S."/>
        </authorList>
    </citation>
    <scope>NUCLEOTIDE SEQUENCE [LARGE SCALE GENOMIC DNA]</scope>
    <source>
        <strain evidence="3">DSM 10002</strain>
    </source>
</reference>
<gene>
    <name evidence="2" type="ORF">SAMN04489737_0460</name>
</gene>
<protein>
    <recommendedName>
        <fullName evidence="1">Putative membrane protein insertion efficiency factor</fullName>
    </recommendedName>
</protein>
<dbReference type="NCBIfam" id="TIGR00278">
    <property type="entry name" value="membrane protein insertion efficiency factor YidD"/>
    <property type="match status" value="1"/>
</dbReference>
<dbReference type="EMBL" id="LT629804">
    <property type="protein sequence ID" value="SDU78400.1"/>
    <property type="molecule type" value="Genomic_DNA"/>
</dbReference>
<accession>A0A1H2LBG9</accession>
<evidence type="ECO:0000313" key="2">
    <source>
        <dbReference type="EMBL" id="SDU78400.1"/>
    </source>
</evidence>
<dbReference type="STRING" id="131112.SAMN04489737_0460"/>
<comment type="similarity">
    <text evidence="1">Belongs to the UPF0161 family.</text>
</comment>
<organism evidence="2 3">
    <name type="scientific">Arcanobacterium phocae</name>
    <dbReference type="NCBI Taxonomy" id="131112"/>
    <lineage>
        <taxon>Bacteria</taxon>
        <taxon>Bacillati</taxon>
        <taxon>Actinomycetota</taxon>
        <taxon>Actinomycetes</taxon>
        <taxon>Actinomycetales</taxon>
        <taxon>Actinomycetaceae</taxon>
        <taxon>Arcanobacterium</taxon>
    </lineage>
</organism>
<dbReference type="Proteomes" id="UP000214355">
    <property type="component" value="Chromosome I"/>
</dbReference>
<dbReference type="PANTHER" id="PTHR33383:SF1">
    <property type="entry name" value="MEMBRANE PROTEIN INSERTION EFFICIENCY FACTOR-RELATED"/>
    <property type="match status" value="1"/>
</dbReference>
<dbReference type="PANTHER" id="PTHR33383">
    <property type="entry name" value="MEMBRANE PROTEIN INSERTION EFFICIENCY FACTOR-RELATED"/>
    <property type="match status" value="1"/>
</dbReference>
<dbReference type="AlphaFoldDB" id="A0A1H2LBG9"/>
<name>A0A1H2LBG9_9ACTO</name>
<dbReference type="Pfam" id="PF01809">
    <property type="entry name" value="YidD"/>
    <property type="match status" value="1"/>
</dbReference>
<comment type="function">
    <text evidence="1">Could be involved in insertion of integral membrane proteins into the membrane.</text>
</comment>